<name>A0A3N4YQ67_9MICO</name>
<dbReference type="Gene3D" id="3.90.550.10">
    <property type="entry name" value="Spore Coat Polysaccharide Biosynthesis Protein SpsA, Chain A"/>
    <property type="match status" value="1"/>
</dbReference>
<dbReference type="AlphaFoldDB" id="A0A3N4YQ67"/>
<protein>
    <submittedName>
        <fullName evidence="5">GT2 family glycosyltransferase</fullName>
    </submittedName>
</protein>
<evidence type="ECO:0000313" key="5">
    <source>
        <dbReference type="EMBL" id="RPF22763.1"/>
    </source>
</evidence>
<dbReference type="EMBL" id="RKQZ01000001">
    <property type="protein sequence ID" value="RPF22763.1"/>
    <property type="molecule type" value="Genomic_DNA"/>
</dbReference>
<accession>A0A3N4YQ67</accession>
<evidence type="ECO:0000256" key="4">
    <source>
        <dbReference type="ARBA" id="ARBA00022679"/>
    </source>
</evidence>
<gene>
    <name evidence="5" type="ORF">EDD34_3435</name>
</gene>
<keyword evidence="3" id="KW-0328">Glycosyltransferase</keyword>
<evidence type="ECO:0000256" key="2">
    <source>
        <dbReference type="ARBA" id="ARBA00006739"/>
    </source>
</evidence>
<dbReference type="PANTHER" id="PTHR43179">
    <property type="entry name" value="RHAMNOSYLTRANSFERASE WBBL"/>
    <property type="match status" value="1"/>
</dbReference>
<proteinExistence type="inferred from homology"/>
<sequence>MGMCPDILAGVPISPELPLALARPFRQDAQVPTTARPAVVVVNYGSVHLATAALRPFAGTSWTRVLVDCWSSPAERDRVVAAGSANGWTLVLPGENLGFGGGADAGIRAARDAGCDVSLVLNPDAALGLAAADALAADVAADAGLLVAPAIRTPQGKDWFTGAVVDMRRGRTRSGGPAGPDDASWVSGACFAASTERLLDVGGFGGEYFLYWEDVDLSVRWTRSGGRLALRDDLTCVHDAGATQDGNARAAETGAGRGKSPLYHYYNTRNRLLFASRHVAPERWGGWLRATPGHTREVLLRGGRRAIVRHPLRTVWPALRGTAAGLRCLAATRRTGPAAATIIPATPDRKGLTDGAR</sequence>
<dbReference type="PANTHER" id="PTHR43179:SF12">
    <property type="entry name" value="GALACTOFURANOSYLTRANSFERASE GLFT2"/>
    <property type="match status" value="1"/>
</dbReference>
<comment type="similarity">
    <text evidence="2">Belongs to the glycosyltransferase 2 family.</text>
</comment>
<reference evidence="5 6" key="1">
    <citation type="submission" date="2018-11" db="EMBL/GenBank/DDBJ databases">
        <title>Sequencing the genomes of 1000 actinobacteria strains.</title>
        <authorList>
            <person name="Klenk H.-P."/>
        </authorList>
    </citation>
    <scope>NUCLEOTIDE SEQUENCE [LARGE SCALE GENOMIC DNA]</scope>
    <source>
        <strain evidence="5 6">DSM 15700</strain>
    </source>
</reference>
<dbReference type="GO" id="GO:0016757">
    <property type="term" value="F:glycosyltransferase activity"/>
    <property type="evidence" value="ECO:0007669"/>
    <property type="project" value="UniProtKB-KW"/>
</dbReference>
<keyword evidence="4 5" id="KW-0808">Transferase</keyword>
<dbReference type="Proteomes" id="UP000280501">
    <property type="component" value="Unassembled WGS sequence"/>
</dbReference>
<evidence type="ECO:0000313" key="6">
    <source>
        <dbReference type="Proteomes" id="UP000280501"/>
    </source>
</evidence>
<comment type="pathway">
    <text evidence="1">Cell wall biogenesis; cell wall polysaccharide biosynthesis.</text>
</comment>
<dbReference type="SUPFAM" id="SSF53448">
    <property type="entry name" value="Nucleotide-diphospho-sugar transferases"/>
    <property type="match status" value="1"/>
</dbReference>
<evidence type="ECO:0000256" key="3">
    <source>
        <dbReference type="ARBA" id="ARBA00022676"/>
    </source>
</evidence>
<organism evidence="5 6">
    <name type="scientific">Myceligenerans xiligouense</name>
    <dbReference type="NCBI Taxonomy" id="253184"/>
    <lineage>
        <taxon>Bacteria</taxon>
        <taxon>Bacillati</taxon>
        <taxon>Actinomycetota</taxon>
        <taxon>Actinomycetes</taxon>
        <taxon>Micrococcales</taxon>
        <taxon>Promicromonosporaceae</taxon>
        <taxon>Myceligenerans</taxon>
    </lineage>
</organism>
<evidence type="ECO:0000256" key="1">
    <source>
        <dbReference type="ARBA" id="ARBA00004776"/>
    </source>
</evidence>
<comment type="caution">
    <text evidence="5">The sequence shown here is derived from an EMBL/GenBank/DDBJ whole genome shotgun (WGS) entry which is preliminary data.</text>
</comment>
<dbReference type="InterPro" id="IPR029044">
    <property type="entry name" value="Nucleotide-diphossugar_trans"/>
</dbReference>
<keyword evidence="6" id="KW-1185">Reference proteome</keyword>